<feature type="region of interest" description="Disordered" evidence="2">
    <location>
        <begin position="81"/>
        <end position="101"/>
    </location>
</feature>
<evidence type="ECO:0000256" key="1">
    <source>
        <dbReference type="ARBA" id="ARBA00048819"/>
    </source>
</evidence>
<dbReference type="SUPFAM" id="SSF55931">
    <property type="entry name" value="Glutamine synthetase/guanido kinase"/>
    <property type="match status" value="1"/>
</dbReference>
<keyword evidence="3" id="KW-0436">Ligase</keyword>
<dbReference type="GO" id="GO:0016879">
    <property type="term" value="F:ligase activity, forming carbon-nitrogen bonds"/>
    <property type="evidence" value="ECO:0007669"/>
    <property type="project" value="TreeGrafter"/>
</dbReference>
<evidence type="ECO:0000256" key="2">
    <source>
        <dbReference type="SAM" id="MobiDB-lite"/>
    </source>
</evidence>
<accession>A0A5C8ZGI6</accession>
<dbReference type="Gene3D" id="3.30.590.20">
    <property type="match status" value="1"/>
</dbReference>
<comment type="catalytic activity">
    <reaction evidence="1">
        <text>L-cysteine + L-glutamate + ATP = gamma-L-glutamyl-L-cysteine + ADP + phosphate + H(+)</text>
        <dbReference type="Rhea" id="RHEA:13285"/>
        <dbReference type="ChEBI" id="CHEBI:15378"/>
        <dbReference type="ChEBI" id="CHEBI:29985"/>
        <dbReference type="ChEBI" id="CHEBI:30616"/>
        <dbReference type="ChEBI" id="CHEBI:35235"/>
        <dbReference type="ChEBI" id="CHEBI:43474"/>
        <dbReference type="ChEBI" id="CHEBI:58173"/>
        <dbReference type="ChEBI" id="CHEBI:456216"/>
        <dbReference type="EC" id="6.3.2.2"/>
    </reaction>
</comment>
<dbReference type="RefSeq" id="WP_147925803.1">
    <property type="nucleotide sequence ID" value="NZ_VKAC01000004.1"/>
</dbReference>
<name>A0A5C8ZGI6_9ACTN</name>
<dbReference type="InterPro" id="IPR014746">
    <property type="entry name" value="Gln_synth/guanido_kin_cat_dom"/>
</dbReference>
<dbReference type="PIRSF" id="PIRSF012666">
    <property type="entry name" value="UCP012666"/>
    <property type="match status" value="1"/>
</dbReference>
<dbReference type="AlphaFoldDB" id="A0A5C8ZGI6"/>
<dbReference type="Pfam" id="PF04107">
    <property type="entry name" value="GCS2"/>
    <property type="match status" value="1"/>
</dbReference>
<reference evidence="3 4" key="1">
    <citation type="submission" date="2019-07" db="EMBL/GenBank/DDBJ databases">
        <title>Quadrisphaera sp. strain DD2A genome sequencing and assembly.</title>
        <authorList>
            <person name="Kim I."/>
        </authorList>
    </citation>
    <scope>NUCLEOTIDE SEQUENCE [LARGE SCALE GENOMIC DNA]</scope>
    <source>
        <strain evidence="3 4">DD2A</strain>
    </source>
</reference>
<evidence type="ECO:0000313" key="3">
    <source>
        <dbReference type="EMBL" id="TXR56674.1"/>
    </source>
</evidence>
<feature type="compositionally biased region" description="Gly residues" evidence="2">
    <location>
        <begin position="84"/>
        <end position="96"/>
    </location>
</feature>
<organism evidence="3 4">
    <name type="scientific">Quadrisphaera setariae</name>
    <dbReference type="NCBI Taxonomy" id="2593304"/>
    <lineage>
        <taxon>Bacteria</taxon>
        <taxon>Bacillati</taxon>
        <taxon>Actinomycetota</taxon>
        <taxon>Actinomycetes</taxon>
        <taxon>Kineosporiales</taxon>
        <taxon>Kineosporiaceae</taxon>
        <taxon>Quadrisphaera</taxon>
    </lineage>
</organism>
<dbReference type="PANTHER" id="PTHR36510">
    <property type="entry name" value="GLUTAMATE--CYSTEINE LIGASE 2-RELATED"/>
    <property type="match status" value="1"/>
</dbReference>
<dbReference type="EMBL" id="VKAC01000004">
    <property type="protein sequence ID" value="TXR56674.1"/>
    <property type="molecule type" value="Genomic_DNA"/>
</dbReference>
<dbReference type="InterPro" id="IPR006336">
    <property type="entry name" value="GCS2"/>
</dbReference>
<protein>
    <submittedName>
        <fullName evidence="3">Glutamate--cysteine ligase</fullName>
    </submittedName>
</protein>
<sequence length="536" mass="56338">MGQEVDAAALGRERRRAHRERLALCLGALEGMLTEHARGRARFEDDAPRVGVELELVLVDPASSAPLRANDAVLQRIAAASGPGASGGPGGSGGSDGKLWGPEISAHTLEVNLPPGALEGRGLAALERGLRSRLDAAHARAGEVGGRLLMTGLLPTLLPEHTRGDWMTPSARYRALQEAVLEARGEDLALDVEAAPGTPGGQRLSLLLDTLAAEGACTSTQVHLKVAPEQFAASWNAAQLLMGPQLALGANSPFAFGARCWEESRVPVFTQAVDTRPPELAAAGAPPRVFSGSDWLDAGRGALAAWDLFAENVRDFPPLLPQTWTEDPAAELAAGRAPRLPELCLQGGTVWRWNRPVYDVAPSGGAADRPERAHLRIENRVLPAAPTVLDAVADAAVWLGAVHALRTSGPDPALLLPHSAVVAGLHAGAREGLRARLPWPGLGMAEARRLLLDQVLPLAADGLAAAGVAAAEVDRYLQVAQERATTGRTGAQWQARALAALEERGADRRTALAGVVERYADHQDGGEPVHTWPDLA</sequence>
<dbReference type="PANTHER" id="PTHR36510:SF3">
    <property type="entry name" value="CONSERVED PROTEIN"/>
    <property type="match status" value="1"/>
</dbReference>
<dbReference type="OrthoDB" id="240589at2"/>
<proteinExistence type="predicted"/>
<dbReference type="InterPro" id="IPR016602">
    <property type="entry name" value="UCP012666"/>
</dbReference>
<keyword evidence="4" id="KW-1185">Reference proteome</keyword>
<dbReference type="InterPro" id="IPR050141">
    <property type="entry name" value="GCL_type2/YbdK_subfam"/>
</dbReference>
<comment type="caution">
    <text evidence="3">The sequence shown here is derived from an EMBL/GenBank/DDBJ whole genome shotgun (WGS) entry which is preliminary data.</text>
</comment>
<dbReference type="Proteomes" id="UP000321234">
    <property type="component" value="Unassembled WGS sequence"/>
</dbReference>
<evidence type="ECO:0000313" key="4">
    <source>
        <dbReference type="Proteomes" id="UP000321234"/>
    </source>
</evidence>
<gene>
    <name evidence="3" type="ORF">FMM08_07920</name>
</gene>